<dbReference type="Pfam" id="PF00425">
    <property type="entry name" value="Chorismate_bind"/>
    <property type="match status" value="1"/>
</dbReference>
<feature type="domain" description="Chorismate-utilising enzyme C-terminal" evidence="8">
    <location>
        <begin position="233"/>
        <end position="497"/>
    </location>
</feature>
<dbReference type="InterPro" id="IPR019999">
    <property type="entry name" value="Anth_synth_I-like"/>
</dbReference>
<dbReference type="GO" id="GO:0004049">
    <property type="term" value="F:anthranilate synthase activity"/>
    <property type="evidence" value="ECO:0007669"/>
    <property type="project" value="UniProtKB-EC"/>
</dbReference>
<keyword evidence="6" id="KW-0057">Aromatic amino acid biosynthesis</keyword>
<protein>
    <recommendedName>
        <fullName evidence="3">anthranilate synthase</fullName>
        <ecNumber evidence="3">4.1.3.27</ecNumber>
    </recommendedName>
</protein>
<dbReference type="InterPro" id="IPR006805">
    <property type="entry name" value="Anth_synth_I_N"/>
</dbReference>
<comment type="similarity">
    <text evidence="2">Belongs to the anthranilate synthase component I family.</text>
</comment>
<reference evidence="10" key="1">
    <citation type="journal article" date="2020" name="Stud. Mycol.">
        <title>101 Dothideomycetes genomes: a test case for predicting lifestyles and emergence of pathogens.</title>
        <authorList>
            <person name="Haridas S."/>
            <person name="Albert R."/>
            <person name="Binder M."/>
            <person name="Bloem J."/>
            <person name="Labutti K."/>
            <person name="Salamov A."/>
            <person name="Andreopoulos B."/>
            <person name="Baker S."/>
            <person name="Barry K."/>
            <person name="Bills G."/>
            <person name="Bluhm B."/>
            <person name="Cannon C."/>
            <person name="Castanera R."/>
            <person name="Culley D."/>
            <person name="Daum C."/>
            <person name="Ezra D."/>
            <person name="Gonzalez J."/>
            <person name="Henrissat B."/>
            <person name="Kuo A."/>
            <person name="Liang C."/>
            <person name="Lipzen A."/>
            <person name="Lutzoni F."/>
            <person name="Magnuson J."/>
            <person name="Mondo S."/>
            <person name="Nolan M."/>
            <person name="Ohm R."/>
            <person name="Pangilinan J."/>
            <person name="Park H.-J."/>
            <person name="Ramirez L."/>
            <person name="Alfaro M."/>
            <person name="Sun H."/>
            <person name="Tritt A."/>
            <person name="Yoshinaga Y."/>
            <person name="Zwiers L.-H."/>
            <person name="Turgeon B."/>
            <person name="Goodwin S."/>
            <person name="Spatafora J."/>
            <person name="Crous P."/>
            <person name="Grigoriev I."/>
        </authorList>
    </citation>
    <scope>NUCLEOTIDE SEQUENCE</scope>
    <source>
        <strain evidence="10">ATCC 16933</strain>
    </source>
</reference>
<evidence type="ECO:0000313" key="11">
    <source>
        <dbReference type="Proteomes" id="UP000799766"/>
    </source>
</evidence>
<dbReference type="InterPro" id="IPR015890">
    <property type="entry name" value="Chorismate_C"/>
</dbReference>
<name>A0A6A6P8N6_9PEZI</name>
<dbReference type="Pfam" id="PF04715">
    <property type="entry name" value="Anth_synt_I_N"/>
    <property type="match status" value="1"/>
</dbReference>
<evidence type="ECO:0000313" key="10">
    <source>
        <dbReference type="EMBL" id="KAF2460351.1"/>
    </source>
</evidence>
<dbReference type="PANTHER" id="PTHR11236:SF9">
    <property type="entry name" value="ANTHRANILATE SYNTHASE COMPONENT 1"/>
    <property type="match status" value="1"/>
</dbReference>
<evidence type="ECO:0000256" key="3">
    <source>
        <dbReference type="ARBA" id="ARBA00012266"/>
    </source>
</evidence>
<dbReference type="EMBL" id="MU001673">
    <property type="protein sequence ID" value="KAF2460351.1"/>
    <property type="molecule type" value="Genomic_DNA"/>
</dbReference>
<dbReference type="OrthoDB" id="1865897at2759"/>
<dbReference type="InterPro" id="IPR005801">
    <property type="entry name" value="ADC_synthase"/>
</dbReference>
<evidence type="ECO:0000256" key="7">
    <source>
        <dbReference type="ARBA" id="ARBA00023239"/>
    </source>
</evidence>
<proteinExistence type="inferred from homology"/>
<evidence type="ECO:0000259" key="9">
    <source>
        <dbReference type="Pfam" id="PF04715"/>
    </source>
</evidence>
<dbReference type="Proteomes" id="UP000799766">
    <property type="component" value="Unassembled WGS sequence"/>
</dbReference>
<dbReference type="GO" id="GO:0000162">
    <property type="term" value="P:L-tryptophan biosynthetic process"/>
    <property type="evidence" value="ECO:0007669"/>
    <property type="project" value="UniProtKB-UniPathway"/>
</dbReference>
<keyword evidence="4" id="KW-0028">Amino-acid biosynthesis</keyword>
<sequence length="528" mass="58145">MGLPIVVQPSLEAVRELLTKAIEFPNPPNLVPLCASISGEFMTPSSIYLKVRSKSKTQLSFLFESAATTETIGRYSFVGADPRHVIKTGAGHGPEEDPMPILERELAKSKVAEVPGMTLPPLTGGAIGYVGYDCVRYFEPRTRRDMNDVLKVPESMFMLFDTIVAVDHFFQVVKVITYVKVPSTLSDGQLEEAYKSAQRVLEHMVSVVQSDDTPLPPQPPIVSNQQYTSNIGQKGYEGHVNKLKKHINAGDIIQAVPSQRFARPTSLHPFNIYRQLRTINPSPYLFFVECVDFQIVGASPELLVQADRGRIITHPIAGTVKRGKTLEEDEALAEELRSSIKDRAEHVMLVDLARNDVNRVCDPLTTRVDKLMVVQKFSHVQHLVSEVSGVLRQGESRFSAFKSIFPAGTVSGAPKVRAMELIAELEREKRGIYAGAVGYFGYDCVSARDGAVAEGAMDTCIALRTMLVKDGVAYLQAGGGIVFDSDPYDEWVETMNKLGASMQCITSAEQKHLQAEQRQGDSGRPATE</sequence>
<evidence type="ECO:0000259" key="8">
    <source>
        <dbReference type="Pfam" id="PF00425"/>
    </source>
</evidence>
<evidence type="ECO:0000256" key="5">
    <source>
        <dbReference type="ARBA" id="ARBA00022822"/>
    </source>
</evidence>
<dbReference type="Gene3D" id="3.60.120.10">
    <property type="entry name" value="Anthranilate synthase"/>
    <property type="match status" value="1"/>
</dbReference>
<keyword evidence="7" id="KW-0456">Lyase</keyword>
<dbReference type="PRINTS" id="PR00095">
    <property type="entry name" value="ANTSNTHASEI"/>
</dbReference>
<feature type="domain" description="Anthranilate synthase component I N-terminal" evidence="9">
    <location>
        <begin position="42"/>
        <end position="173"/>
    </location>
</feature>
<dbReference type="AlphaFoldDB" id="A0A6A6P8N6"/>
<dbReference type="EC" id="4.1.3.27" evidence="3"/>
<dbReference type="NCBIfam" id="TIGR00564">
    <property type="entry name" value="trpE_most"/>
    <property type="match status" value="1"/>
</dbReference>
<evidence type="ECO:0000256" key="6">
    <source>
        <dbReference type="ARBA" id="ARBA00023141"/>
    </source>
</evidence>
<dbReference type="InterPro" id="IPR005256">
    <property type="entry name" value="Anth_synth_I_PabB"/>
</dbReference>
<dbReference type="UniPathway" id="UPA00035">
    <property type="reaction ID" value="UER00040"/>
</dbReference>
<dbReference type="PANTHER" id="PTHR11236">
    <property type="entry name" value="AMINOBENZOATE/ANTHRANILATE SYNTHASE"/>
    <property type="match status" value="1"/>
</dbReference>
<dbReference type="SUPFAM" id="SSF56322">
    <property type="entry name" value="ADC synthase"/>
    <property type="match status" value="1"/>
</dbReference>
<evidence type="ECO:0000256" key="2">
    <source>
        <dbReference type="ARBA" id="ARBA00009562"/>
    </source>
</evidence>
<organism evidence="10 11">
    <name type="scientific">Lineolata rhizophorae</name>
    <dbReference type="NCBI Taxonomy" id="578093"/>
    <lineage>
        <taxon>Eukaryota</taxon>
        <taxon>Fungi</taxon>
        <taxon>Dikarya</taxon>
        <taxon>Ascomycota</taxon>
        <taxon>Pezizomycotina</taxon>
        <taxon>Dothideomycetes</taxon>
        <taxon>Dothideomycetes incertae sedis</taxon>
        <taxon>Lineolatales</taxon>
        <taxon>Lineolataceae</taxon>
        <taxon>Lineolata</taxon>
    </lineage>
</organism>
<comment type="pathway">
    <text evidence="1">Amino-acid biosynthesis; L-tryptophan biosynthesis; L-tryptophan from chorismate: step 1/5.</text>
</comment>
<accession>A0A6A6P8N6</accession>
<evidence type="ECO:0000256" key="1">
    <source>
        <dbReference type="ARBA" id="ARBA00004873"/>
    </source>
</evidence>
<keyword evidence="5" id="KW-0822">Tryptophan biosynthesis</keyword>
<keyword evidence="11" id="KW-1185">Reference proteome</keyword>
<evidence type="ECO:0000256" key="4">
    <source>
        <dbReference type="ARBA" id="ARBA00022605"/>
    </source>
</evidence>
<gene>
    <name evidence="10" type="ORF">BDY21DRAFT_162638</name>
</gene>